<dbReference type="GO" id="GO:0004190">
    <property type="term" value="F:aspartic-type endopeptidase activity"/>
    <property type="evidence" value="ECO:0007669"/>
    <property type="project" value="InterPro"/>
</dbReference>
<name>A0A1G5DN03_9GAMM</name>
<feature type="transmembrane region" description="Helical" evidence="2">
    <location>
        <begin position="34"/>
        <end position="53"/>
    </location>
</feature>
<dbReference type="GO" id="GO:0006465">
    <property type="term" value="P:signal peptide processing"/>
    <property type="evidence" value="ECO:0007669"/>
    <property type="project" value="TreeGrafter"/>
</dbReference>
<sequence>MPAVLSSLTSLPVIGVLIPILIAGCFFDLREHRIPNRLVLAGLGAGLAVNAWIGGLAGLLYALAGALLLLGLTFPLFALGWFGAGDVKLLTAVGAIVTWKLALAVLGGVVLAGGLLGVFALIWRAGLRASWQRLGLSPATRQPLTGSEAGSGPVQLPYAVAIAVGTLAGLFLAPSLPALIL</sequence>
<feature type="transmembrane region" description="Helical" evidence="2">
    <location>
        <begin position="6"/>
        <end position="27"/>
    </location>
</feature>
<dbReference type="InterPro" id="IPR000045">
    <property type="entry name" value="Prepilin_IV_endopep_pep"/>
</dbReference>
<accession>A0A1G5DN03</accession>
<feature type="transmembrane region" description="Helical" evidence="2">
    <location>
        <begin position="158"/>
        <end position="180"/>
    </location>
</feature>
<dbReference type="PANTHER" id="PTHR30487">
    <property type="entry name" value="TYPE 4 PREPILIN-LIKE PROTEINS LEADER PEPTIDE-PROCESSING ENZYME"/>
    <property type="match status" value="1"/>
</dbReference>
<dbReference type="GO" id="GO:0005886">
    <property type="term" value="C:plasma membrane"/>
    <property type="evidence" value="ECO:0007669"/>
    <property type="project" value="TreeGrafter"/>
</dbReference>
<evidence type="ECO:0000256" key="2">
    <source>
        <dbReference type="SAM" id="Phobius"/>
    </source>
</evidence>
<evidence type="ECO:0000256" key="1">
    <source>
        <dbReference type="ARBA" id="ARBA00005801"/>
    </source>
</evidence>
<keyword evidence="2" id="KW-1133">Transmembrane helix</keyword>
<protein>
    <submittedName>
        <fullName evidence="4">Prepilin peptidase CpaA</fullName>
    </submittedName>
</protein>
<dbReference type="Pfam" id="PF01478">
    <property type="entry name" value="Peptidase_A24"/>
    <property type="match status" value="1"/>
</dbReference>
<keyword evidence="2" id="KW-0812">Transmembrane</keyword>
<dbReference type="InterPro" id="IPR050882">
    <property type="entry name" value="Prepilin_peptidase/N-MTase"/>
</dbReference>
<dbReference type="Proteomes" id="UP000183104">
    <property type="component" value="Unassembled WGS sequence"/>
</dbReference>
<dbReference type="AlphaFoldDB" id="A0A1G5DN03"/>
<dbReference type="Gene3D" id="1.20.120.1220">
    <property type="match status" value="1"/>
</dbReference>
<gene>
    <name evidence="4" type="ORF">SAMN05661077_1384</name>
</gene>
<dbReference type="PANTHER" id="PTHR30487:SF0">
    <property type="entry name" value="PREPILIN LEADER PEPTIDASE_N-METHYLTRANSFERASE-RELATED"/>
    <property type="match status" value="1"/>
</dbReference>
<evidence type="ECO:0000313" key="5">
    <source>
        <dbReference type="Proteomes" id="UP000183104"/>
    </source>
</evidence>
<feature type="domain" description="Prepilin type IV endopeptidase peptidase" evidence="3">
    <location>
        <begin position="16"/>
        <end position="117"/>
    </location>
</feature>
<dbReference type="EMBL" id="FMUN01000003">
    <property type="protein sequence ID" value="SCY15800.1"/>
    <property type="molecule type" value="Genomic_DNA"/>
</dbReference>
<feature type="transmembrane region" description="Helical" evidence="2">
    <location>
        <begin position="101"/>
        <end position="123"/>
    </location>
</feature>
<reference evidence="5" key="1">
    <citation type="submission" date="2016-10" db="EMBL/GenBank/DDBJ databases">
        <authorList>
            <person name="Varghese N."/>
        </authorList>
    </citation>
    <scope>NUCLEOTIDE SEQUENCE [LARGE SCALE GENOMIC DNA]</scope>
    <source>
        <strain evidence="5">HL 19</strain>
    </source>
</reference>
<evidence type="ECO:0000259" key="3">
    <source>
        <dbReference type="Pfam" id="PF01478"/>
    </source>
</evidence>
<evidence type="ECO:0000313" key="4">
    <source>
        <dbReference type="EMBL" id="SCY15800.1"/>
    </source>
</evidence>
<proteinExistence type="inferred from homology"/>
<keyword evidence="5" id="KW-1185">Reference proteome</keyword>
<dbReference type="STRING" id="381306.AN478_08090"/>
<comment type="similarity">
    <text evidence="1">Belongs to the peptidase A24 family.</text>
</comment>
<dbReference type="OrthoDB" id="5508079at2"/>
<keyword evidence="2" id="KW-0472">Membrane</keyword>
<feature type="transmembrane region" description="Helical" evidence="2">
    <location>
        <begin position="59"/>
        <end position="81"/>
    </location>
</feature>
<organism evidence="4 5">
    <name type="scientific">Thiohalorhabdus denitrificans</name>
    <dbReference type="NCBI Taxonomy" id="381306"/>
    <lineage>
        <taxon>Bacteria</taxon>
        <taxon>Pseudomonadati</taxon>
        <taxon>Pseudomonadota</taxon>
        <taxon>Gammaproteobacteria</taxon>
        <taxon>Thiohalorhabdales</taxon>
        <taxon>Thiohalorhabdaceae</taxon>
        <taxon>Thiohalorhabdus</taxon>
    </lineage>
</organism>